<proteinExistence type="predicted"/>
<gene>
    <name evidence="2" type="ORF">BGZ97_009002</name>
</gene>
<protein>
    <submittedName>
        <fullName evidence="2">Uncharacterized protein</fullName>
    </submittedName>
</protein>
<dbReference type="EMBL" id="JAAAIN010004220">
    <property type="protein sequence ID" value="KAG0282397.1"/>
    <property type="molecule type" value="Genomic_DNA"/>
</dbReference>
<feature type="non-terminal residue" evidence="2">
    <location>
        <position position="157"/>
    </location>
</feature>
<dbReference type="Proteomes" id="UP000823405">
    <property type="component" value="Unassembled WGS sequence"/>
</dbReference>
<evidence type="ECO:0000313" key="2">
    <source>
        <dbReference type="EMBL" id="KAG0282397.1"/>
    </source>
</evidence>
<feature type="region of interest" description="Disordered" evidence="1">
    <location>
        <begin position="91"/>
        <end position="157"/>
    </location>
</feature>
<evidence type="ECO:0000313" key="3">
    <source>
        <dbReference type="Proteomes" id="UP000823405"/>
    </source>
</evidence>
<keyword evidence="3" id="KW-1185">Reference proteome</keyword>
<dbReference type="OrthoDB" id="2434201at2759"/>
<reference evidence="2" key="1">
    <citation type="journal article" date="2020" name="Fungal Divers.">
        <title>Resolving the Mortierellaceae phylogeny through synthesis of multi-gene phylogenetics and phylogenomics.</title>
        <authorList>
            <person name="Vandepol N."/>
            <person name="Liber J."/>
            <person name="Desiro A."/>
            <person name="Na H."/>
            <person name="Kennedy M."/>
            <person name="Barry K."/>
            <person name="Grigoriev I.V."/>
            <person name="Miller A.N."/>
            <person name="O'Donnell K."/>
            <person name="Stajich J.E."/>
            <person name="Bonito G."/>
        </authorList>
    </citation>
    <scope>NUCLEOTIDE SEQUENCE</scope>
    <source>
        <strain evidence="2">NVP60</strain>
    </source>
</reference>
<comment type="caution">
    <text evidence="2">The sequence shown here is derived from an EMBL/GenBank/DDBJ whole genome shotgun (WGS) entry which is preliminary data.</text>
</comment>
<sequence length="157" mass="17615">SFAEKFNYTDRQTAEKASTTLISSTKLNKARRQRLETSFTTFKSNAADAYWTRRHCTKQTGIIINEAGLDSVKAGHRQSKIFYRDHFQNAEGASSDVDSSVRSGRRPKVSGEDAKNKPSLFERKSMKSPSLKWPAPKLPEKLSKIAPSGKPSPEKHE</sequence>
<evidence type="ECO:0000256" key="1">
    <source>
        <dbReference type="SAM" id="MobiDB-lite"/>
    </source>
</evidence>
<feature type="compositionally biased region" description="Basic and acidic residues" evidence="1">
    <location>
        <begin position="109"/>
        <end position="125"/>
    </location>
</feature>
<accession>A0A9P6UED3</accession>
<dbReference type="AlphaFoldDB" id="A0A9P6UED3"/>
<feature type="non-terminal residue" evidence="2">
    <location>
        <position position="1"/>
    </location>
</feature>
<organism evidence="2 3">
    <name type="scientific">Linnemannia gamsii</name>
    <dbReference type="NCBI Taxonomy" id="64522"/>
    <lineage>
        <taxon>Eukaryota</taxon>
        <taxon>Fungi</taxon>
        <taxon>Fungi incertae sedis</taxon>
        <taxon>Mucoromycota</taxon>
        <taxon>Mortierellomycotina</taxon>
        <taxon>Mortierellomycetes</taxon>
        <taxon>Mortierellales</taxon>
        <taxon>Mortierellaceae</taxon>
        <taxon>Linnemannia</taxon>
    </lineage>
</organism>
<name>A0A9P6UED3_9FUNG</name>